<sequence length="527" mass="59488">MSSKSELKKLSEESLTRQPEEVFDIICKLGEGSYGSVYKALHKESGQVLAIKQVPVDTDLQEIIKEISIMQQCDSPYVVKYYGSYFKGSDLWIVMEYCGGGSVSDIMRLRKKTLTEDEIATILSDTLRGLEYLHQRRKIHRDIKAGNILLNTEGHAKLADFGVAGQLTDTMAKRNTVIGTPFWMAPEVIQEIGYDCVADIWSLGITALEMAEGKPPYGDIHPMRARDVYYFFAMVQQHIFISNAKPVAILQQMIVEARDIQEDEAFRKDRRGSTGDAFLDDDEVDAGTMVKLDADPGTLVPDRGAGGDAPTSSDLESDLGTLIINSDGEEDDSTMKRHDTSTGERKESYRPYFLDHFDKKEREQQGGSGGNSKQSPRHDGTPHPNYFPQDLSKALAATAPQSPSHMDLVQVPRFQQRGFMEGDFDYLKYLSYEELGHRMSSLDSEMEREIEDLRRRYHAKRQPILDAMDAKKEATAKLLKLGDTLRSGLFVLALDTALESKTKWFEPCLFYKVSHRRDEREVASVFQ</sequence>
<comment type="caution">
    <text evidence="12">The sequence shown here is derived from an EMBL/GenBank/DDBJ whole genome shotgun (WGS) entry which is preliminary data.</text>
</comment>
<dbReference type="InterPro" id="IPR011524">
    <property type="entry name" value="SARAH_dom"/>
</dbReference>
<dbReference type="Gene3D" id="1.10.510.10">
    <property type="entry name" value="Transferase(Phosphotransferase) domain 1"/>
    <property type="match status" value="1"/>
</dbReference>
<evidence type="ECO:0000256" key="6">
    <source>
        <dbReference type="ARBA" id="ARBA00022777"/>
    </source>
</evidence>
<evidence type="ECO:0000256" key="5">
    <source>
        <dbReference type="ARBA" id="ARBA00022741"/>
    </source>
</evidence>
<accession>A0A9J6E017</accession>
<keyword evidence="3" id="KW-0723">Serine/threonine-protein kinase</keyword>
<reference evidence="12" key="2">
    <citation type="submission" date="2021-09" db="EMBL/GenBank/DDBJ databases">
        <authorList>
            <person name="Jia N."/>
            <person name="Wang J."/>
            <person name="Shi W."/>
            <person name="Du L."/>
            <person name="Sun Y."/>
            <person name="Zhan W."/>
            <person name="Jiang J."/>
            <person name="Wang Q."/>
            <person name="Zhang B."/>
            <person name="Ji P."/>
            <person name="Sakyi L.B."/>
            <person name="Cui X."/>
            <person name="Yuan T."/>
            <person name="Jiang B."/>
            <person name="Yang W."/>
            <person name="Lam T.T.-Y."/>
            <person name="Chang Q."/>
            <person name="Ding S."/>
            <person name="Wang X."/>
            <person name="Zhu J."/>
            <person name="Ruan X."/>
            <person name="Zhao L."/>
            <person name="Wei J."/>
            <person name="Que T."/>
            <person name="Du C."/>
            <person name="Cheng J."/>
            <person name="Dai P."/>
            <person name="Han X."/>
            <person name="Huang E."/>
            <person name="Gao Y."/>
            <person name="Liu J."/>
            <person name="Shao H."/>
            <person name="Ye R."/>
            <person name="Li L."/>
            <person name="Wei W."/>
            <person name="Wang X."/>
            <person name="Wang C."/>
            <person name="Huo Q."/>
            <person name="Li W."/>
            <person name="Guo W."/>
            <person name="Chen H."/>
            <person name="Chen S."/>
            <person name="Zhou L."/>
            <person name="Zhou L."/>
            <person name="Ni X."/>
            <person name="Tian J."/>
            <person name="Zhou Y."/>
            <person name="Sheng Y."/>
            <person name="Liu T."/>
            <person name="Pan Y."/>
            <person name="Xia L."/>
            <person name="Li J."/>
            <person name="Zhao F."/>
            <person name="Cao W."/>
        </authorList>
    </citation>
    <scope>NUCLEOTIDE SEQUENCE</scope>
    <source>
        <strain evidence="12">Rmic-2018</strain>
        <tissue evidence="12">Larvae</tissue>
    </source>
</reference>
<evidence type="ECO:0000256" key="2">
    <source>
        <dbReference type="ARBA" id="ARBA00012513"/>
    </source>
</evidence>
<keyword evidence="5 8" id="KW-0547">Nucleotide-binding</keyword>
<dbReference type="InterPro" id="IPR017441">
    <property type="entry name" value="Protein_kinase_ATP_BS"/>
</dbReference>
<protein>
    <recommendedName>
        <fullName evidence="2">non-specific serine/threonine protein kinase</fullName>
        <ecNumber evidence="2">2.7.11.1</ecNumber>
    </recommendedName>
</protein>
<dbReference type="InterPro" id="IPR036674">
    <property type="entry name" value="p53_tetramer_sf"/>
</dbReference>
<dbReference type="EC" id="2.7.11.1" evidence="2"/>
<feature type="compositionally biased region" description="Basic and acidic residues" evidence="9">
    <location>
        <begin position="333"/>
        <end position="364"/>
    </location>
</feature>
<evidence type="ECO:0000256" key="4">
    <source>
        <dbReference type="ARBA" id="ARBA00022679"/>
    </source>
</evidence>
<keyword evidence="4" id="KW-0808">Transferase</keyword>
<evidence type="ECO:0000313" key="13">
    <source>
        <dbReference type="Proteomes" id="UP000821866"/>
    </source>
</evidence>
<dbReference type="EMBL" id="JABSTU010000006">
    <property type="protein sequence ID" value="KAH8027638.1"/>
    <property type="molecule type" value="Genomic_DNA"/>
</dbReference>
<dbReference type="GO" id="GO:0010508">
    <property type="term" value="P:positive regulation of autophagy"/>
    <property type="evidence" value="ECO:0007669"/>
    <property type="project" value="UniProtKB-ARBA"/>
</dbReference>
<evidence type="ECO:0000313" key="12">
    <source>
        <dbReference type="EMBL" id="KAH8027638.1"/>
    </source>
</evidence>
<dbReference type="InterPro" id="IPR000719">
    <property type="entry name" value="Prot_kinase_dom"/>
</dbReference>
<evidence type="ECO:0000259" key="10">
    <source>
        <dbReference type="PROSITE" id="PS50011"/>
    </source>
</evidence>
<evidence type="ECO:0000256" key="8">
    <source>
        <dbReference type="PROSITE-ProRule" id="PRU10141"/>
    </source>
</evidence>
<dbReference type="Pfam" id="PF00069">
    <property type="entry name" value="Pkinase"/>
    <property type="match status" value="1"/>
</dbReference>
<evidence type="ECO:0000256" key="9">
    <source>
        <dbReference type="SAM" id="MobiDB-lite"/>
    </source>
</evidence>
<dbReference type="Gene3D" id="4.10.170.10">
    <property type="entry name" value="p53-like tetramerisation domain"/>
    <property type="match status" value="1"/>
</dbReference>
<dbReference type="PANTHER" id="PTHR48012">
    <property type="entry name" value="STERILE20-LIKE KINASE, ISOFORM B-RELATED"/>
    <property type="match status" value="1"/>
</dbReference>
<dbReference type="CDD" id="cd21889">
    <property type="entry name" value="SARAH_Hpo"/>
    <property type="match status" value="1"/>
</dbReference>
<organism evidence="12 13">
    <name type="scientific">Rhipicephalus microplus</name>
    <name type="common">Cattle tick</name>
    <name type="synonym">Boophilus microplus</name>
    <dbReference type="NCBI Taxonomy" id="6941"/>
    <lineage>
        <taxon>Eukaryota</taxon>
        <taxon>Metazoa</taxon>
        <taxon>Ecdysozoa</taxon>
        <taxon>Arthropoda</taxon>
        <taxon>Chelicerata</taxon>
        <taxon>Arachnida</taxon>
        <taxon>Acari</taxon>
        <taxon>Parasitiformes</taxon>
        <taxon>Ixodida</taxon>
        <taxon>Ixodoidea</taxon>
        <taxon>Ixodidae</taxon>
        <taxon>Rhipicephalinae</taxon>
        <taxon>Rhipicephalus</taxon>
        <taxon>Boophilus</taxon>
    </lineage>
</organism>
<feature type="domain" description="SARAH" evidence="11">
    <location>
        <begin position="424"/>
        <end position="471"/>
    </location>
</feature>
<feature type="domain" description="Protein kinase" evidence="10">
    <location>
        <begin position="23"/>
        <end position="279"/>
    </location>
</feature>
<name>A0A9J6E017_RHIMP</name>
<keyword evidence="7 8" id="KW-0067">ATP-binding</keyword>
<dbReference type="SMART" id="SM00220">
    <property type="entry name" value="S_TKc"/>
    <property type="match status" value="1"/>
</dbReference>
<evidence type="ECO:0000256" key="3">
    <source>
        <dbReference type="ARBA" id="ARBA00022527"/>
    </source>
</evidence>
<reference evidence="12" key="1">
    <citation type="journal article" date="2020" name="Cell">
        <title>Large-Scale Comparative Analyses of Tick Genomes Elucidate Their Genetic Diversity and Vector Capacities.</title>
        <authorList>
            <consortium name="Tick Genome and Microbiome Consortium (TIGMIC)"/>
            <person name="Jia N."/>
            <person name="Wang J."/>
            <person name="Shi W."/>
            <person name="Du L."/>
            <person name="Sun Y."/>
            <person name="Zhan W."/>
            <person name="Jiang J.F."/>
            <person name="Wang Q."/>
            <person name="Zhang B."/>
            <person name="Ji P."/>
            <person name="Bell-Sakyi L."/>
            <person name="Cui X.M."/>
            <person name="Yuan T.T."/>
            <person name="Jiang B.G."/>
            <person name="Yang W.F."/>
            <person name="Lam T.T."/>
            <person name="Chang Q.C."/>
            <person name="Ding S.J."/>
            <person name="Wang X.J."/>
            <person name="Zhu J.G."/>
            <person name="Ruan X.D."/>
            <person name="Zhao L."/>
            <person name="Wei J.T."/>
            <person name="Ye R.Z."/>
            <person name="Que T.C."/>
            <person name="Du C.H."/>
            <person name="Zhou Y.H."/>
            <person name="Cheng J.X."/>
            <person name="Dai P.F."/>
            <person name="Guo W.B."/>
            <person name="Han X.H."/>
            <person name="Huang E.J."/>
            <person name="Li L.F."/>
            <person name="Wei W."/>
            <person name="Gao Y.C."/>
            <person name="Liu J.Z."/>
            <person name="Shao H.Z."/>
            <person name="Wang X."/>
            <person name="Wang C.C."/>
            <person name="Yang T.C."/>
            <person name="Huo Q.B."/>
            <person name="Li W."/>
            <person name="Chen H.Y."/>
            <person name="Chen S.E."/>
            <person name="Zhou L.G."/>
            <person name="Ni X.B."/>
            <person name="Tian J.H."/>
            <person name="Sheng Y."/>
            <person name="Liu T."/>
            <person name="Pan Y.S."/>
            <person name="Xia L.Y."/>
            <person name="Li J."/>
            <person name="Zhao F."/>
            <person name="Cao W.C."/>
        </authorList>
    </citation>
    <scope>NUCLEOTIDE SEQUENCE</scope>
    <source>
        <strain evidence="12">Rmic-2018</strain>
    </source>
</reference>
<feature type="region of interest" description="Disordered" evidence="9">
    <location>
        <begin position="292"/>
        <end position="389"/>
    </location>
</feature>
<dbReference type="PROSITE" id="PS50951">
    <property type="entry name" value="SARAH"/>
    <property type="match status" value="1"/>
</dbReference>
<evidence type="ECO:0000259" key="11">
    <source>
        <dbReference type="PROSITE" id="PS50951"/>
    </source>
</evidence>
<feature type="binding site" evidence="8">
    <location>
        <position position="52"/>
    </location>
    <ligand>
        <name>ATP</name>
        <dbReference type="ChEBI" id="CHEBI:30616"/>
    </ligand>
</feature>
<dbReference type="Pfam" id="PF11629">
    <property type="entry name" value="Mst1_SARAH"/>
    <property type="match status" value="1"/>
</dbReference>
<dbReference type="AlphaFoldDB" id="A0A9J6E017"/>
<dbReference type="GO" id="GO:0035556">
    <property type="term" value="P:intracellular signal transduction"/>
    <property type="evidence" value="ECO:0007669"/>
    <property type="project" value="TreeGrafter"/>
</dbReference>
<gene>
    <name evidence="12" type="ORF">HPB51_007188</name>
</gene>
<dbReference type="Proteomes" id="UP000821866">
    <property type="component" value="Chromosome 4"/>
</dbReference>
<dbReference type="PANTHER" id="PTHR48012:SF18">
    <property type="entry name" value="HAPPYHOUR, ISOFORM A"/>
    <property type="match status" value="1"/>
</dbReference>
<comment type="similarity">
    <text evidence="1">Belongs to the protein kinase superfamily. STE Ser/Thr protein kinase family. STE20 subfamily.</text>
</comment>
<dbReference type="PROSITE" id="PS50011">
    <property type="entry name" value="PROTEIN_KINASE_DOM"/>
    <property type="match status" value="1"/>
</dbReference>
<proteinExistence type="inferred from homology"/>
<dbReference type="FunFam" id="3.30.200.20:FF:000040">
    <property type="entry name" value="Dual specificity mitogen-activated protein kinase kinase"/>
    <property type="match status" value="1"/>
</dbReference>
<dbReference type="CDD" id="cd06612">
    <property type="entry name" value="STKc_MST1_2"/>
    <property type="match status" value="1"/>
</dbReference>
<dbReference type="GO" id="GO:0005524">
    <property type="term" value="F:ATP binding"/>
    <property type="evidence" value="ECO:0007669"/>
    <property type="project" value="UniProtKB-UniRule"/>
</dbReference>
<dbReference type="InterPro" id="IPR024205">
    <property type="entry name" value="Mst1_2_SARAH_domain"/>
</dbReference>
<dbReference type="GO" id="GO:0004674">
    <property type="term" value="F:protein serine/threonine kinase activity"/>
    <property type="evidence" value="ECO:0007669"/>
    <property type="project" value="UniProtKB-KW"/>
</dbReference>
<dbReference type="SUPFAM" id="SSF56112">
    <property type="entry name" value="Protein kinase-like (PK-like)"/>
    <property type="match status" value="1"/>
</dbReference>
<evidence type="ECO:0000256" key="1">
    <source>
        <dbReference type="ARBA" id="ARBA00008874"/>
    </source>
</evidence>
<dbReference type="GO" id="GO:0051262">
    <property type="term" value="P:protein tetramerization"/>
    <property type="evidence" value="ECO:0007669"/>
    <property type="project" value="InterPro"/>
</dbReference>
<dbReference type="InterPro" id="IPR050629">
    <property type="entry name" value="STE20/SPS1-PAK"/>
</dbReference>
<dbReference type="GO" id="GO:0043068">
    <property type="term" value="P:positive regulation of programmed cell death"/>
    <property type="evidence" value="ECO:0007669"/>
    <property type="project" value="UniProtKB-ARBA"/>
</dbReference>
<dbReference type="PROSITE" id="PS00107">
    <property type="entry name" value="PROTEIN_KINASE_ATP"/>
    <property type="match status" value="1"/>
</dbReference>
<evidence type="ECO:0000256" key="7">
    <source>
        <dbReference type="ARBA" id="ARBA00022840"/>
    </source>
</evidence>
<dbReference type="FunFam" id="4.10.170.10:FF:000002">
    <property type="entry name" value="serine/threonine-protein kinase 3"/>
    <property type="match status" value="1"/>
</dbReference>
<dbReference type="VEuPathDB" id="VectorBase:LOC119167081"/>
<dbReference type="InterPro" id="IPR011009">
    <property type="entry name" value="Kinase-like_dom_sf"/>
</dbReference>
<keyword evidence="13" id="KW-1185">Reference proteome</keyword>
<dbReference type="GO" id="GO:0005737">
    <property type="term" value="C:cytoplasm"/>
    <property type="evidence" value="ECO:0007669"/>
    <property type="project" value="TreeGrafter"/>
</dbReference>
<keyword evidence="6" id="KW-0418">Kinase</keyword>